<name>A0A8I1HU64_9CORY</name>
<keyword evidence="8" id="KW-0902">Two-component regulatory system</keyword>
<gene>
    <name evidence="11" type="ORF">JDP02_02105</name>
</gene>
<feature type="domain" description="Signal transduction histidine kinase subgroup 3 dimerisation and phosphoacceptor" evidence="10">
    <location>
        <begin position="201"/>
        <end position="266"/>
    </location>
</feature>
<reference evidence="11 12" key="1">
    <citation type="submission" date="2020-12" db="EMBL/GenBank/DDBJ databases">
        <title>Draft genome sequence of the commensal strain Corynebacterium tuberculostearicum MFP09/CIP 102622 isolated from human skin.</title>
        <authorList>
            <person name="Boukerb A.M."/>
            <person name="Janvier X."/>
            <person name="Feuilloley M.G.J."/>
            <person name="Groboillot A."/>
        </authorList>
    </citation>
    <scope>NUCLEOTIDE SEQUENCE [LARGE SCALE GENOMIC DNA]</scope>
    <source>
        <strain evidence="11 12">CIP 102622</strain>
    </source>
</reference>
<dbReference type="SUPFAM" id="SSF55874">
    <property type="entry name" value="ATPase domain of HSP90 chaperone/DNA topoisomerase II/histidine kinase"/>
    <property type="match status" value="1"/>
</dbReference>
<evidence type="ECO:0000256" key="2">
    <source>
        <dbReference type="ARBA" id="ARBA00012438"/>
    </source>
</evidence>
<keyword evidence="3" id="KW-0597">Phosphoprotein</keyword>
<dbReference type="Gene3D" id="3.30.565.10">
    <property type="entry name" value="Histidine kinase-like ATPase, C-terminal domain"/>
    <property type="match status" value="1"/>
</dbReference>
<dbReference type="CDD" id="cd16917">
    <property type="entry name" value="HATPase_UhpB-NarQ-NarX-like"/>
    <property type="match status" value="1"/>
</dbReference>
<dbReference type="InterPro" id="IPR036890">
    <property type="entry name" value="HATPase_C_sf"/>
</dbReference>
<dbReference type="InterPro" id="IPR011712">
    <property type="entry name" value="Sig_transdc_His_kin_sub3_dim/P"/>
</dbReference>
<comment type="caution">
    <text evidence="11">The sequence shown here is derived from an EMBL/GenBank/DDBJ whole genome shotgun (WGS) entry which is preliminary data.</text>
</comment>
<keyword evidence="9" id="KW-1133">Transmembrane helix</keyword>
<keyword evidence="12" id="KW-1185">Reference proteome</keyword>
<keyword evidence="4" id="KW-0808">Transferase</keyword>
<evidence type="ECO:0000313" key="12">
    <source>
        <dbReference type="Proteomes" id="UP000603369"/>
    </source>
</evidence>
<evidence type="ECO:0000256" key="9">
    <source>
        <dbReference type="SAM" id="Phobius"/>
    </source>
</evidence>
<dbReference type="PANTHER" id="PTHR24421">
    <property type="entry name" value="NITRATE/NITRITE SENSOR PROTEIN NARX-RELATED"/>
    <property type="match status" value="1"/>
</dbReference>
<keyword evidence="7" id="KW-0067">ATP-binding</keyword>
<evidence type="ECO:0000256" key="8">
    <source>
        <dbReference type="ARBA" id="ARBA00023012"/>
    </source>
</evidence>
<dbReference type="Pfam" id="PF07730">
    <property type="entry name" value="HisKA_3"/>
    <property type="match status" value="1"/>
</dbReference>
<evidence type="ECO:0000256" key="1">
    <source>
        <dbReference type="ARBA" id="ARBA00000085"/>
    </source>
</evidence>
<feature type="transmembrane region" description="Helical" evidence="9">
    <location>
        <begin position="77"/>
        <end position="98"/>
    </location>
</feature>
<evidence type="ECO:0000313" key="11">
    <source>
        <dbReference type="EMBL" id="MBK3427305.1"/>
    </source>
</evidence>
<accession>A0A8I1HU64</accession>
<dbReference type="InterPro" id="IPR050482">
    <property type="entry name" value="Sensor_HK_TwoCompSys"/>
</dbReference>
<dbReference type="EC" id="2.7.13.3" evidence="2"/>
<dbReference type="PANTHER" id="PTHR24421:SF10">
    <property type="entry name" value="NITRATE_NITRITE SENSOR PROTEIN NARQ"/>
    <property type="match status" value="1"/>
</dbReference>
<feature type="transmembrane region" description="Helical" evidence="9">
    <location>
        <begin position="44"/>
        <end position="65"/>
    </location>
</feature>
<keyword evidence="6 11" id="KW-0418">Kinase</keyword>
<dbReference type="Proteomes" id="UP000603369">
    <property type="component" value="Unassembled WGS sequence"/>
</dbReference>
<dbReference type="EMBL" id="JAEHFL010000002">
    <property type="protein sequence ID" value="MBK3427305.1"/>
    <property type="molecule type" value="Genomic_DNA"/>
</dbReference>
<organism evidence="11 12">
    <name type="scientific">Corynebacterium tuberculostearicum</name>
    <dbReference type="NCBI Taxonomy" id="38304"/>
    <lineage>
        <taxon>Bacteria</taxon>
        <taxon>Bacillati</taxon>
        <taxon>Actinomycetota</taxon>
        <taxon>Actinomycetes</taxon>
        <taxon>Mycobacteriales</taxon>
        <taxon>Corynebacteriaceae</taxon>
        <taxon>Corynebacterium</taxon>
    </lineage>
</organism>
<feature type="transmembrane region" description="Helical" evidence="9">
    <location>
        <begin position="20"/>
        <end position="38"/>
    </location>
</feature>
<dbReference type="Gene3D" id="1.20.5.1930">
    <property type="match status" value="1"/>
</dbReference>
<dbReference type="GO" id="GO:0005524">
    <property type="term" value="F:ATP binding"/>
    <property type="evidence" value="ECO:0007669"/>
    <property type="project" value="UniProtKB-KW"/>
</dbReference>
<comment type="catalytic activity">
    <reaction evidence="1">
        <text>ATP + protein L-histidine = ADP + protein N-phospho-L-histidine.</text>
        <dbReference type="EC" id="2.7.13.3"/>
    </reaction>
</comment>
<proteinExistence type="predicted"/>
<protein>
    <recommendedName>
        <fullName evidence="2">histidine kinase</fullName>
        <ecNumber evidence="2">2.7.13.3</ecNumber>
    </recommendedName>
</protein>
<evidence type="ECO:0000256" key="6">
    <source>
        <dbReference type="ARBA" id="ARBA00022777"/>
    </source>
</evidence>
<dbReference type="GO" id="GO:0046983">
    <property type="term" value="F:protein dimerization activity"/>
    <property type="evidence" value="ECO:0007669"/>
    <property type="project" value="InterPro"/>
</dbReference>
<evidence type="ECO:0000259" key="10">
    <source>
        <dbReference type="Pfam" id="PF07730"/>
    </source>
</evidence>
<evidence type="ECO:0000256" key="4">
    <source>
        <dbReference type="ARBA" id="ARBA00022679"/>
    </source>
</evidence>
<evidence type="ECO:0000256" key="7">
    <source>
        <dbReference type="ARBA" id="ARBA00022840"/>
    </source>
</evidence>
<keyword evidence="5" id="KW-0547">Nucleotide-binding</keyword>
<dbReference type="RefSeq" id="WP_200435333.1">
    <property type="nucleotide sequence ID" value="NZ_JAEHFL010000002.1"/>
</dbReference>
<keyword evidence="9" id="KW-0812">Transmembrane</keyword>
<feature type="transmembrane region" description="Helical" evidence="9">
    <location>
        <begin position="149"/>
        <end position="168"/>
    </location>
</feature>
<sequence length="403" mass="43899">MKLFRKSDEMLQRPLWQKILIAVIAVVGDVLVTLMRLADTDASVNRMLVTAAVMVGTWMLLPFALRHAARERDPRSAQAGPLSALVAATIIAATVSIAEYRPSVFIAAFSAASRRSRLWMASVCAAMVTSKLVTLDLSRSEGLSAPGKLGFFLGIILPAVVVLVVGLVRSNQKERTIALQAQAELTHEEMATRENFARQEERDRIARDMHDTLSHRVSMIAVYAGGLAYRQDLDPEETRQSARTIRDEAEAAVGDLREALHSLRSEGRIDPREGVESLVERSRQAGMDVEVRYQAGAGPQSLEELSTMAGHALNRAVQEGLTNARKHAPGQPVTITIATLADALSITMSNPTAQTGEKTGVHSGGYGIVGMRERASVVGGSLQVQDEEGRFSWTLRLPRKEEK</sequence>
<dbReference type="GO" id="GO:0016020">
    <property type="term" value="C:membrane"/>
    <property type="evidence" value="ECO:0007669"/>
    <property type="project" value="InterPro"/>
</dbReference>
<keyword evidence="9" id="KW-0472">Membrane</keyword>
<evidence type="ECO:0000256" key="5">
    <source>
        <dbReference type="ARBA" id="ARBA00022741"/>
    </source>
</evidence>
<dbReference type="GO" id="GO:0000155">
    <property type="term" value="F:phosphorelay sensor kinase activity"/>
    <property type="evidence" value="ECO:0007669"/>
    <property type="project" value="InterPro"/>
</dbReference>
<dbReference type="AlphaFoldDB" id="A0A8I1HU64"/>
<evidence type="ECO:0000256" key="3">
    <source>
        <dbReference type="ARBA" id="ARBA00022553"/>
    </source>
</evidence>